<proteinExistence type="predicted"/>
<dbReference type="AlphaFoldDB" id="A0A7G2FGG0"/>
<protein>
    <submittedName>
        <fullName evidence="1">(thale cress) hypothetical protein</fullName>
    </submittedName>
</protein>
<evidence type="ECO:0000313" key="2">
    <source>
        <dbReference type="Proteomes" id="UP000516314"/>
    </source>
</evidence>
<evidence type="ECO:0000313" key="1">
    <source>
        <dbReference type="EMBL" id="CAD5334948.1"/>
    </source>
</evidence>
<sequence length="99" mass="11192">MEEEVVTHHTIYFSISGLHLPQRRLLPPTLMVPIAMLEHREKVISKDSEIEETEEFDTESPLPKAVELDMNLTDSDQTKEAKTGNLNLGLCLNSEGTEE</sequence>
<organism evidence="1 2">
    <name type="scientific">Arabidopsis thaliana</name>
    <name type="common">Mouse-ear cress</name>
    <dbReference type="NCBI Taxonomy" id="3702"/>
    <lineage>
        <taxon>Eukaryota</taxon>
        <taxon>Viridiplantae</taxon>
        <taxon>Streptophyta</taxon>
        <taxon>Embryophyta</taxon>
        <taxon>Tracheophyta</taxon>
        <taxon>Spermatophyta</taxon>
        <taxon>Magnoliopsida</taxon>
        <taxon>eudicotyledons</taxon>
        <taxon>Gunneridae</taxon>
        <taxon>Pentapetalae</taxon>
        <taxon>rosids</taxon>
        <taxon>malvids</taxon>
        <taxon>Brassicales</taxon>
        <taxon>Brassicaceae</taxon>
        <taxon>Camelineae</taxon>
        <taxon>Arabidopsis</taxon>
    </lineage>
</organism>
<dbReference type="Proteomes" id="UP000516314">
    <property type="component" value="Chromosome 5"/>
</dbReference>
<reference evidence="1 2" key="1">
    <citation type="submission" date="2020-09" db="EMBL/GenBank/DDBJ databases">
        <authorList>
            <person name="Ashkenazy H."/>
        </authorList>
    </citation>
    <scope>NUCLEOTIDE SEQUENCE [LARGE SCALE GENOMIC DNA]</scope>
    <source>
        <strain evidence="2">cv. Cdm-0</strain>
    </source>
</reference>
<gene>
    <name evidence="1" type="ORF">AT9943_LOCUS22225</name>
</gene>
<dbReference type="EMBL" id="LR881470">
    <property type="protein sequence ID" value="CAD5334948.1"/>
    <property type="molecule type" value="Genomic_DNA"/>
</dbReference>
<name>A0A7G2FGG0_ARATH</name>
<accession>A0A7G2FGG0</accession>